<protein>
    <submittedName>
        <fullName evidence="3">Gluconolactonase</fullName>
    </submittedName>
</protein>
<keyword evidence="4" id="KW-1185">Reference proteome</keyword>
<proteinExistence type="predicted"/>
<sequence>MNQEDKKTNAGFDATRRTTLLGGLAMAATAVTAKAQSFDFKASQRYPDPSVQVLDNSFLKYRLYSSTVEQLATGFRWVEGPVWFGDGRYLLFSDIPNNRIMRWDEVTGATSVFRNPANFTNGLARDRQGRLIACEHLTRRITRTEYDGRITVLADNYNGKRFNSPNDIICKSDGSIWFTDPPFGISGEWEGDKQASELPHAVYRIDGQSGKLSLITDALAGPNGLAFSPDEKVIYIVESRATPNRLIWAYQLTDNGTKLGSRTLAVDAAGAGAIDGFKVDVDGNLWCGWGSNGALDAKPAELDGVRVFTPQGKAIGHIHLPERCPNLVFGGAKKNRLFMASSHSLYALFVDTRGAV</sequence>
<name>A0ABN4I4B3_9BURK</name>
<feature type="domain" description="SMP-30/Gluconolactonase/LRE-like region" evidence="2">
    <location>
        <begin position="78"/>
        <end position="343"/>
    </location>
</feature>
<reference evidence="4" key="1">
    <citation type="journal article" date="2015" name="Genome Announc.">
        <title>Complete Genome Sequence of Herbaspirillum hiltneri N3 (DSM 17495), Isolated from Surface-Sterilized Wheat Roots.</title>
        <authorList>
            <person name="Guizelini D."/>
            <person name="Saizaki P.M."/>
            <person name="Coimbra N.A."/>
            <person name="Weiss V.A."/>
            <person name="Faoro H."/>
            <person name="Sfeir M.Z."/>
            <person name="Baura V.A."/>
            <person name="Monteiro R.A."/>
            <person name="Chubatsu L.S."/>
            <person name="Souza E.M."/>
            <person name="Cruz L.M."/>
            <person name="Pedrosa F.O."/>
            <person name="Raittz R.T."/>
            <person name="Marchaukoski J.N."/>
            <person name="Steffens M.B."/>
        </authorList>
    </citation>
    <scope>NUCLEOTIDE SEQUENCE [LARGE SCALE GENOMIC DNA]</scope>
    <source>
        <strain evidence="4">N3</strain>
    </source>
</reference>
<keyword evidence="1" id="KW-0378">Hydrolase</keyword>
<dbReference type="EMBL" id="CP011409">
    <property type="protein sequence ID" value="AKZ65009.1"/>
    <property type="molecule type" value="Genomic_DNA"/>
</dbReference>
<evidence type="ECO:0000313" key="4">
    <source>
        <dbReference type="Proteomes" id="UP000063429"/>
    </source>
</evidence>
<dbReference type="PRINTS" id="PR01790">
    <property type="entry name" value="SMP30FAMILY"/>
</dbReference>
<dbReference type="PANTHER" id="PTHR47572">
    <property type="entry name" value="LIPOPROTEIN-RELATED"/>
    <property type="match status" value="1"/>
</dbReference>
<organism evidence="3 4">
    <name type="scientific">Herbaspirillum hiltneri N3</name>
    <dbReference type="NCBI Taxonomy" id="1262470"/>
    <lineage>
        <taxon>Bacteria</taxon>
        <taxon>Pseudomonadati</taxon>
        <taxon>Pseudomonadota</taxon>
        <taxon>Betaproteobacteria</taxon>
        <taxon>Burkholderiales</taxon>
        <taxon>Oxalobacteraceae</taxon>
        <taxon>Herbaspirillum</taxon>
    </lineage>
</organism>
<dbReference type="Gene3D" id="2.120.10.30">
    <property type="entry name" value="TolB, C-terminal domain"/>
    <property type="match status" value="1"/>
</dbReference>
<dbReference type="InterPro" id="IPR005511">
    <property type="entry name" value="SMP-30"/>
</dbReference>
<dbReference type="RefSeq" id="WP_053200999.1">
    <property type="nucleotide sequence ID" value="NZ_CP011409.1"/>
</dbReference>
<evidence type="ECO:0000256" key="1">
    <source>
        <dbReference type="ARBA" id="ARBA00022801"/>
    </source>
</evidence>
<dbReference type="Pfam" id="PF08450">
    <property type="entry name" value="SGL"/>
    <property type="match status" value="1"/>
</dbReference>
<dbReference type="InterPro" id="IPR011042">
    <property type="entry name" value="6-blade_b-propeller_TolB-like"/>
</dbReference>
<dbReference type="SUPFAM" id="SSF63829">
    <property type="entry name" value="Calcium-dependent phosphotriesterase"/>
    <property type="match status" value="1"/>
</dbReference>
<evidence type="ECO:0000313" key="3">
    <source>
        <dbReference type="EMBL" id="AKZ65009.1"/>
    </source>
</evidence>
<evidence type="ECO:0000259" key="2">
    <source>
        <dbReference type="Pfam" id="PF08450"/>
    </source>
</evidence>
<accession>A0ABN4I4B3</accession>
<dbReference type="InterPro" id="IPR051262">
    <property type="entry name" value="SMP-30/CGR1_Lactonase"/>
</dbReference>
<gene>
    <name evidence="3" type="ORF">F506_22205</name>
</gene>
<dbReference type="Proteomes" id="UP000063429">
    <property type="component" value="Chromosome"/>
</dbReference>
<dbReference type="PANTHER" id="PTHR47572:SF4">
    <property type="entry name" value="LACTONASE DRP35"/>
    <property type="match status" value="1"/>
</dbReference>
<dbReference type="InterPro" id="IPR013658">
    <property type="entry name" value="SGL"/>
</dbReference>